<evidence type="ECO:0000313" key="1">
    <source>
        <dbReference type="EMBL" id="ACV23023.1"/>
    </source>
</evidence>
<organism evidence="1 2">
    <name type="scientific">Slackia heliotrinireducens (strain ATCC 29202 / DSM 20476 / NCTC 11029 / RHS 1)</name>
    <name type="common">Peptococcus heliotrinreducens</name>
    <dbReference type="NCBI Taxonomy" id="471855"/>
    <lineage>
        <taxon>Bacteria</taxon>
        <taxon>Bacillati</taxon>
        <taxon>Actinomycetota</taxon>
        <taxon>Coriobacteriia</taxon>
        <taxon>Eggerthellales</taxon>
        <taxon>Eggerthellaceae</taxon>
        <taxon>Slackia</taxon>
    </lineage>
</organism>
<evidence type="ECO:0000313" key="2">
    <source>
        <dbReference type="Proteomes" id="UP000002026"/>
    </source>
</evidence>
<dbReference type="Proteomes" id="UP000002026">
    <property type="component" value="Chromosome"/>
</dbReference>
<proteinExistence type="predicted"/>
<evidence type="ECO:0008006" key="3">
    <source>
        <dbReference type="Google" id="ProtNLM"/>
    </source>
</evidence>
<dbReference type="EMBL" id="CP001684">
    <property type="protein sequence ID" value="ACV23023.1"/>
    <property type="molecule type" value="Genomic_DNA"/>
</dbReference>
<dbReference type="AlphaFoldDB" id="C7N7Y8"/>
<reference evidence="1 2" key="1">
    <citation type="journal article" date="2009" name="Stand. Genomic Sci.">
        <title>Complete genome sequence of Slackia heliotrinireducens type strain (RHS 1).</title>
        <authorList>
            <person name="Pukall R."/>
            <person name="Lapidus A."/>
            <person name="Nolan M."/>
            <person name="Copeland A."/>
            <person name="Glavina Del Rio T."/>
            <person name="Lucas S."/>
            <person name="Chen F."/>
            <person name="Tice H."/>
            <person name="Cheng J.F."/>
            <person name="Chertkov O."/>
            <person name="Bruce D."/>
            <person name="Goodwin L."/>
            <person name="Kuske C."/>
            <person name="Brettin T."/>
            <person name="Detter J.C."/>
            <person name="Han C."/>
            <person name="Pitluck S."/>
            <person name="Pati A."/>
            <person name="Mavrommatis K."/>
            <person name="Ivanova N."/>
            <person name="Ovchinnikova G."/>
            <person name="Chen A."/>
            <person name="Palaniappan K."/>
            <person name="Schneider S."/>
            <person name="Rohde M."/>
            <person name="Chain P."/>
            <person name="D'haeseleer P."/>
            <person name="Goker M."/>
            <person name="Bristow J."/>
            <person name="Eisen J.A."/>
            <person name="Markowitz V."/>
            <person name="Kyrpides N.C."/>
            <person name="Klenk H.P."/>
            <person name="Hugenholtz P."/>
        </authorList>
    </citation>
    <scope>NUCLEOTIDE SEQUENCE [LARGE SCALE GENOMIC DNA]</scope>
    <source>
        <strain evidence="2">ATCC 29202 / DSM 20476 / NCTC 11029 / RHS 1</strain>
    </source>
</reference>
<keyword evidence="2" id="KW-1185">Reference proteome</keyword>
<dbReference type="RefSeq" id="WP_012799124.1">
    <property type="nucleotide sequence ID" value="NC_013165.1"/>
</dbReference>
<accession>C7N7Y8</accession>
<sequence length="218" mass="23363">MSTADAIKPTAPAVYGINALDLGNRRRKQQAIGFGAVSRAMATAAAPVLQEPADCALEHEGGEAVDVRTTWWGRLRGLLAARSRSIPTIVLMPCRDIHTYGMGHSIDIAFFDERGTAIAVMRDLPPRSRFGCHDARFAVERPSAPNMPWFELGQNCFSEVISGPAAKSEQPSEAGASPQTKAAKVAPVQATQYLCVPAHTIVEPRKIRVSGAPAFQTA</sequence>
<dbReference type="HOGENOM" id="CLU_1266191_0_0_11"/>
<protein>
    <recommendedName>
        <fullName evidence="3">DUF192 domain-containing protein</fullName>
    </recommendedName>
</protein>
<dbReference type="KEGG" id="shi:Shel_20090"/>
<dbReference type="eggNOG" id="COG1430">
    <property type="taxonomic scope" value="Bacteria"/>
</dbReference>
<gene>
    <name evidence="1" type="ordered locus">Shel_20090</name>
</gene>
<dbReference type="STRING" id="471855.Shel_20090"/>
<name>C7N7Y8_SLAHD</name>